<dbReference type="SMART" id="SM00369">
    <property type="entry name" value="LRR_TYP"/>
    <property type="match status" value="2"/>
</dbReference>
<evidence type="ECO:0000256" key="2">
    <source>
        <dbReference type="ARBA" id="ARBA00022737"/>
    </source>
</evidence>
<evidence type="ECO:0000313" key="4">
    <source>
        <dbReference type="EMBL" id="KIM44483.1"/>
    </source>
</evidence>
<gene>
    <name evidence="4" type="ORF">M413DRAFT_442456</name>
</gene>
<dbReference type="EMBL" id="KN831773">
    <property type="protein sequence ID" value="KIM44483.1"/>
    <property type="molecule type" value="Genomic_DNA"/>
</dbReference>
<dbReference type="OrthoDB" id="660555at2759"/>
<dbReference type="PANTHER" id="PTHR48051">
    <property type="match status" value="1"/>
</dbReference>
<dbReference type="InterPro" id="IPR032675">
    <property type="entry name" value="LRR_dom_sf"/>
</dbReference>
<dbReference type="HOGENOM" id="CLU_023474_0_0_1"/>
<proteinExistence type="predicted"/>
<feature type="compositionally biased region" description="Basic and acidic residues" evidence="3">
    <location>
        <begin position="77"/>
        <end position="87"/>
    </location>
</feature>
<dbReference type="PANTHER" id="PTHR48051:SF1">
    <property type="entry name" value="RAS SUPPRESSOR PROTEIN 1"/>
    <property type="match status" value="1"/>
</dbReference>
<dbReference type="Pfam" id="PF00560">
    <property type="entry name" value="LRR_1"/>
    <property type="match status" value="1"/>
</dbReference>
<dbReference type="STRING" id="686832.A0A0C2Y3R4"/>
<dbReference type="SUPFAM" id="SSF52075">
    <property type="entry name" value="Outer arm dynein light chain 1"/>
    <property type="match status" value="1"/>
</dbReference>
<evidence type="ECO:0000256" key="3">
    <source>
        <dbReference type="SAM" id="MobiDB-lite"/>
    </source>
</evidence>
<sequence length="471" mass="52128">MTTSSPASSPMLEPLSPDNDPEDEGEMLPPRARILSIDPLSGSYNDKRVKYAFRSVENQKPSKKSRIQPTSSPVSPMREDHFPDSGKKREIGTWEAAVDKVFHFGAREIDLKNCNLTSIPPQFISDLSKFVTLPNDNSRPLDDAYTILAARPAATGRRGQIMRTRTAPATSSAGLPRVGQNEKSHSSSFLGAPKDGLDVYLSGNRIRELPQELWRLHNLRVLSLQNNEISYLPPEISLLKNLVALNIADNKLKFVPSELMQMRKLTTLNLFPNPFIPEPPSTRPGRVVSETRRIGSRVPALAEIALRILLTRPITTGIDVPRTKLEQMYELPLPTGNVWRPISAHLRRTLAVCVPGSIADDGPSGSQDDPEFHEVTGVSVCPNPSHGSLKSIFIHHAEERYTWESEFPDIDSLGGRATVRWRGCQHGCLKFLDPEDNTPSEVGVVETESMDVDEDQVVQPVVFGVGPLGFD</sequence>
<reference evidence="5" key="2">
    <citation type="submission" date="2015-01" db="EMBL/GenBank/DDBJ databases">
        <title>Evolutionary Origins and Diversification of the Mycorrhizal Mutualists.</title>
        <authorList>
            <consortium name="DOE Joint Genome Institute"/>
            <consortium name="Mycorrhizal Genomics Consortium"/>
            <person name="Kohler A."/>
            <person name="Kuo A."/>
            <person name="Nagy L.G."/>
            <person name="Floudas D."/>
            <person name="Copeland A."/>
            <person name="Barry K.W."/>
            <person name="Cichocki N."/>
            <person name="Veneault-Fourrey C."/>
            <person name="LaButti K."/>
            <person name="Lindquist E.A."/>
            <person name="Lipzen A."/>
            <person name="Lundell T."/>
            <person name="Morin E."/>
            <person name="Murat C."/>
            <person name="Riley R."/>
            <person name="Ohm R."/>
            <person name="Sun H."/>
            <person name="Tunlid A."/>
            <person name="Henrissat B."/>
            <person name="Grigoriev I.V."/>
            <person name="Hibbett D.S."/>
            <person name="Martin F."/>
        </authorList>
    </citation>
    <scope>NUCLEOTIDE SEQUENCE [LARGE SCALE GENOMIC DNA]</scope>
    <source>
        <strain evidence="5">h7</strain>
    </source>
</reference>
<evidence type="ECO:0000313" key="5">
    <source>
        <dbReference type="Proteomes" id="UP000053424"/>
    </source>
</evidence>
<dbReference type="InterPro" id="IPR050216">
    <property type="entry name" value="LRR_domain-containing"/>
</dbReference>
<dbReference type="Proteomes" id="UP000053424">
    <property type="component" value="Unassembled WGS sequence"/>
</dbReference>
<name>A0A0C2Y3R4_HEBCY</name>
<keyword evidence="1" id="KW-0433">Leucine-rich repeat</keyword>
<dbReference type="Pfam" id="PF13855">
    <property type="entry name" value="LRR_8"/>
    <property type="match status" value="1"/>
</dbReference>
<protein>
    <submittedName>
        <fullName evidence="4">Uncharacterized protein</fullName>
    </submittedName>
</protein>
<feature type="region of interest" description="Disordered" evidence="3">
    <location>
        <begin position="54"/>
        <end position="87"/>
    </location>
</feature>
<dbReference type="AlphaFoldDB" id="A0A0C2Y3R4"/>
<organism evidence="4 5">
    <name type="scientific">Hebeloma cylindrosporum</name>
    <dbReference type="NCBI Taxonomy" id="76867"/>
    <lineage>
        <taxon>Eukaryota</taxon>
        <taxon>Fungi</taxon>
        <taxon>Dikarya</taxon>
        <taxon>Basidiomycota</taxon>
        <taxon>Agaricomycotina</taxon>
        <taxon>Agaricomycetes</taxon>
        <taxon>Agaricomycetidae</taxon>
        <taxon>Agaricales</taxon>
        <taxon>Agaricineae</taxon>
        <taxon>Hymenogastraceae</taxon>
        <taxon>Hebeloma</taxon>
    </lineage>
</organism>
<dbReference type="GO" id="GO:0005737">
    <property type="term" value="C:cytoplasm"/>
    <property type="evidence" value="ECO:0007669"/>
    <property type="project" value="TreeGrafter"/>
</dbReference>
<dbReference type="InterPro" id="IPR001611">
    <property type="entry name" value="Leu-rich_rpt"/>
</dbReference>
<dbReference type="InterPro" id="IPR003591">
    <property type="entry name" value="Leu-rich_rpt_typical-subtyp"/>
</dbReference>
<accession>A0A0C2Y3R4</accession>
<keyword evidence="5" id="KW-1185">Reference proteome</keyword>
<dbReference type="PROSITE" id="PS51450">
    <property type="entry name" value="LRR"/>
    <property type="match status" value="1"/>
</dbReference>
<evidence type="ECO:0000256" key="1">
    <source>
        <dbReference type="ARBA" id="ARBA00022614"/>
    </source>
</evidence>
<feature type="region of interest" description="Disordered" evidence="3">
    <location>
        <begin position="156"/>
        <end position="190"/>
    </location>
</feature>
<dbReference type="Gene3D" id="3.80.10.10">
    <property type="entry name" value="Ribonuclease Inhibitor"/>
    <property type="match status" value="1"/>
</dbReference>
<reference evidence="4 5" key="1">
    <citation type="submission" date="2014-04" db="EMBL/GenBank/DDBJ databases">
        <authorList>
            <consortium name="DOE Joint Genome Institute"/>
            <person name="Kuo A."/>
            <person name="Gay G."/>
            <person name="Dore J."/>
            <person name="Kohler A."/>
            <person name="Nagy L.G."/>
            <person name="Floudas D."/>
            <person name="Copeland A."/>
            <person name="Barry K.W."/>
            <person name="Cichocki N."/>
            <person name="Veneault-Fourrey C."/>
            <person name="LaButti K."/>
            <person name="Lindquist E.A."/>
            <person name="Lipzen A."/>
            <person name="Lundell T."/>
            <person name="Morin E."/>
            <person name="Murat C."/>
            <person name="Sun H."/>
            <person name="Tunlid A."/>
            <person name="Henrissat B."/>
            <person name="Grigoriev I.V."/>
            <person name="Hibbett D.S."/>
            <person name="Martin F."/>
            <person name="Nordberg H.P."/>
            <person name="Cantor M.N."/>
            <person name="Hua S.X."/>
        </authorList>
    </citation>
    <scope>NUCLEOTIDE SEQUENCE [LARGE SCALE GENOMIC DNA]</scope>
    <source>
        <strain evidence="5">h7</strain>
    </source>
</reference>
<feature type="region of interest" description="Disordered" evidence="3">
    <location>
        <begin position="1"/>
        <end position="31"/>
    </location>
</feature>
<keyword evidence="2" id="KW-0677">Repeat</keyword>